<reference evidence="2" key="1">
    <citation type="submission" date="2022-11" db="UniProtKB">
        <authorList>
            <consortium name="WormBaseParasite"/>
        </authorList>
    </citation>
    <scope>IDENTIFICATION</scope>
</reference>
<proteinExistence type="predicted"/>
<accession>A0AC35GNG3</accession>
<sequence>MKNMFLFFSLLALFFLDVHGHVKGHCSSTSRMTMERCYQDYFKTFAIGTDEISVELFNKKLEQQLSSWKGVENACQNFDGLKKCIGAEIAYDCMNVENFNKLTIAKEENAAEIYVSHFFTTNYACNDGFKKLQASYECYKNIGIHFDASAIPTECTSQETAIESLAKKIEEACDKTAADFAKTYKTIELCHILPDCNVCKKQLKRRHKFFLKWV</sequence>
<evidence type="ECO:0000313" key="2">
    <source>
        <dbReference type="WBParaSite" id="PS1159_v2.g6587.t1"/>
    </source>
</evidence>
<protein>
    <submittedName>
        <fullName evidence="2">DUF19 domain-containing protein</fullName>
    </submittedName>
</protein>
<evidence type="ECO:0000313" key="1">
    <source>
        <dbReference type="Proteomes" id="UP000887580"/>
    </source>
</evidence>
<dbReference type="Proteomes" id="UP000887580">
    <property type="component" value="Unplaced"/>
</dbReference>
<name>A0AC35GNG3_9BILA</name>
<organism evidence="1 2">
    <name type="scientific">Panagrolaimus sp. PS1159</name>
    <dbReference type="NCBI Taxonomy" id="55785"/>
    <lineage>
        <taxon>Eukaryota</taxon>
        <taxon>Metazoa</taxon>
        <taxon>Ecdysozoa</taxon>
        <taxon>Nematoda</taxon>
        <taxon>Chromadorea</taxon>
        <taxon>Rhabditida</taxon>
        <taxon>Tylenchina</taxon>
        <taxon>Panagrolaimomorpha</taxon>
        <taxon>Panagrolaimoidea</taxon>
        <taxon>Panagrolaimidae</taxon>
        <taxon>Panagrolaimus</taxon>
    </lineage>
</organism>
<dbReference type="WBParaSite" id="PS1159_v2.g6587.t1">
    <property type="protein sequence ID" value="PS1159_v2.g6587.t1"/>
    <property type="gene ID" value="PS1159_v2.g6587"/>
</dbReference>